<protein>
    <submittedName>
        <fullName evidence="1">Uncharacterized protein</fullName>
    </submittedName>
</protein>
<dbReference type="Proteomes" id="UP000295764">
    <property type="component" value="Unassembled WGS sequence"/>
</dbReference>
<proteinExistence type="predicted"/>
<comment type="caution">
    <text evidence="1">The sequence shown here is derived from an EMBL/GenBank/DDBJ whole genome shotgun (WGS) entry which is preliminary data.</text>
</comment>
<dbReference type="EMBL" id="SNVW01000010">
    <property type="protein sequence ID" value="TDN42892.1"/>
    <property type="molecule type" value="Genomic_DNA"/>
</dbReference>
<name>A0A4V3BKH9_9MICO</name>
<accession>A0A4V3BKH9</accession>
<evidence type="ECO:0000313" key="1">
    <source>
        <dbReference type="EMBL" id="TDN42892.1"/>
    </source>
</evidence>
<sequence length="109" mass="12499">MAFGKSVRTASQPLLISVAHAERIVAIDHRFTTTWAVPSNSAELDAEIRGIPDIFDPHAKVSEPFVRGYRQIDFYRLTEAASTKVYDELVRFVDDGLERRTSRYRCMQH</sequence>
<reference evidence="1 2" key="1">
    <citation type="submission" date="2019-03" db="EMBL/GenBank/DDBJ databases">
        <title>Genomic analyses of the natural microbiome of Caenorhabditis elegans.</title>
        <authorList>
            <person name="Samuel B."/>
        </authorList>
    </citation>
    <scope>NUCLEOTIDE SEQUENCE [LARGE SCALE GENOMIC DNA]</scope>
    <source>
        <strain evidence="1 2">JUb65</strain>
    </source>
</reference>
<evidence type="ECO:0000313" key="2">
    <source>
        <dbReference type="Proteomes" id="UP000295764"/>
    </source>
</evidence>
<gene>
    <name evidence="1" type="ORF">EDF64_110153</name>
</gene>
<dbReference type="AlphaFoldDB" id="A0A4V3BKH9"/>
<organism evidence="1 2">
    <name type="scientific">Curtobacterium flaccumfaciens</name>
    <dbReference type="NCBI Taxonomy" id="2035"/>
    <lineage>
        <taxon>Bacteria</taxon>
        <taxon>Bacillati</taxon>
        <taxon>Actinomycetota</taxon>
        <taxon>Actinomycetes</taxon>
        <taxon>Micrococcales</taxon>
        <taxon>Microbacteriaceae</taxon>
        <taxon>Curtobacterium</taxon>
    </lineage>
</organism>